<organism evidence="3 4">
    <name type="scientific">Citrullus colocynthis</name>
    <name type="common">colocynth</name>
    <dbReference type="NCBI Taxonomy" id="252529"/>
    <lineage>
        <taxon>Eukaryota</taxon>
        <taxon>Viridiplantae</taxon>
        <taxon>Streptophyta</taxon>
        <taxon>Embryophyta</taxon>
        <taxon>Tracheophyta</taxon>
        <taxon>Spermatophyta</taxon>
        <taxon>Magnoliopsida</taxon>
        <taxon>eudicotyledons</taxon>
        <taxon>Gunneridae</taxon>
        <taxon>Pentapetalae</taxon>
        <taxon>rosids</taxon>
        <taxon>fabids</taxon>
        <taxon>Cucurbitales</taxon>
        <taxon>Cucurbitaceae</taxon>
        <taxon>Benincaseae</taxon>
        <taxon>Citrullus</taxon>
    </lineage>
</organism>
<dbReference type="Pfam" id="PF18110">
    <property type="entry name" value="BRCC36_C"/>
    <property type="match status" value="1"/>
</dbReference>
<sequence length="366" mass="40017">MGLQCTRSFLMTAMTGRTTRVIGWYHSHPHITVLPSHVDVRTQGTYQLLDSGFIGLIFSCFSEDANKVGRIQVIAFQSSDGKQNHLSRPISLSPVYRNSVIDVESSLSSSDNLSGNVVYGPGENPEQDTGDSMVAGALKSTGRSSELGYFFANADTNYQGKEKTSGSYLTNNTNSGITAIDPMDLSESMQEAMHRSNIEMSAAEFSRKEIPLHVMPTASLIKLDSPLMSFTDLQHVLFEEERSAYNQAISNNMKDGKVHPLTFIHHTSTYQASMCKLIEYCLSPAISALQDRVQENEIRLALLAEEARNLEVEAAKANESVPGSPHQVTHGSRASASPTHRDLYPSTASVGARNAGSSMYRSRKGL</sequence>
<dbReference type="Proteomes" id="UP001642487">
    <property type="component" value="Chromosome 6"/>
</dbReference>
<evidence type="ECO:0000259" key="2">
    <source>
        <dbReference type="PROSITE" id="PS50249"/>
    </source>
</evidence>
<dbReference type="PANTHER" id="PTHR10410">
    <property type="entry name" value="EUKARYOTIC TRANSLATION INITIATION FACTOR 3 -RELATED"/>
    <property type="match status" value="1"/>
</dbReference>
<dbReference type="Pfam" id="PF01398">
    <property type="entry name" value="JAB"/>
    <property type="match status" value="1"/>
</dbReference>
<dbReference type="InterPro" id="IPR000555">
    <property type="entry name" value="JAMM/MPN+_dom"/>
</dbReference>
<evidence type="ECO:0000313" key="4">
    <source>
        <dbReference type="Proteomes" id="UP001642487"/>
    </source>
</evidence>
<feature type="compositionally biased region" description="Polar residues" evidence="1">
    <location>
        <begin position="326"/>
        <end position="338"/>
    </location>
</feature>
<gene>
    <name evidence="3" type="ORF">CITCOLO1_LOCUS16835</name>
</gene>
<evidence type="ECO:0000256" key="1">
    <source>
        <dbReference type="SAM" id="MobiDB-lite"/>
    </source>
</evidence>
<name>A0ABP0YXE2_9ROSI</name>
<feature type="domain" description="MPN" evidence="2">
    <location>
        <begin position="1"/>
        <end position="82"/>
    </location>
</feature>
<dbReference type="InterPro" id="IPR050242">
    <property type="entry name" value="JAMM_MPN+_peptidase_M67A"/>
</dbReference>
<dbReference type="InterPro" id="IPR040749">
    <property type="entry name" value="BRCC36_C"/>
</dbReference>
<protein>
    <recommendedName>
        <fullName evidence="2">MPN domain-containing protein</fullName>
    </recommendedName>
</protein>
<feature type="region of interest" description="Disordered" evidence="1">
    <location>
        <begin position="317"/>
        <end position="366"/>
    </location>
</feature>
<dbReference type="PROSITE" id="PS50249">
    <property type="entry name" value="MPN"/>
    <property type="match status" value="1"/>
</dbReference>
<dbReference type="EMBL" id="OZ021740">
    <property type="protein sequence ID" value="CAK9324597.1"/>
    <property type="molecule type" value="Genomic_DNA"/>
</dbReference>
<dbReference type="InterPro" id="IPR037518">
    <property type="entry name" value="MPN"/>
</dbReference>
<dbReference type="Gene3D" id="3.40.140.10">
    <property type="entry name" value="Cytidine Deaminase, domain 2"/>
    <property type="match status" value="1"/>
</dbReference>
<keyword evidence="4" id="KW-1185">Reference proteome</keyword>
<accession>A0ABP0YXE2</accession>
<proteinExistence type="predicted"/>
<reference evidence="3 4" key="1">
    <citation type="submission" date="2024-03" db="EMBL/GenBank/DDBJ databases">
        <authorList>
            <person name="Gkanogiannis A."/>
            <person name="Becerra Lopez-Lavalle L."/>
        </authorList>
    </citation>
    <scope>NUCLEOTIDE SEQUENCE [LARGE SCALE GENOMIC DNA]</scope>
</reference>
<dbReference type="SUPFAM" id="SSF102712">
    <property type="entry name" value="JAB1/MPN domain"/>
    <property type="match status" value="1"/>
</dbReference>
<evidence type="ECO:0000313" key="3">
    <source>
        <dbReference type="EMBL" id="CAK9324597.1"/>
    </source>
</evidence>